<sequence>MQAWSIQQFRGCSVHVLAVLGRGAGFQYAYTGFVCAPKGDESLAYPQLQRFHHTAADFDSADDAISAGMQQGQSIVEQWFASSADPGRMPA</sequence>
<reference evidence="2 4" key="2">
    <citation type="submission" date="2020-04" db="EMBL/GenBank/DDBJ databases">
        <title>Ralstonia insidiosa genome sequencing and assembly.</title>
        <authorList>
            <person name="Martins R.C.R."/>
            <person name="Perdigao-Neto L.V."/>
            <person name="Levin A.S.S."/>
            <person name="Costa S.F."/>
        </authorList>
    </citation>
    <scope>NUCLEOTIDE SEQUENCE [LARGE SCALE GENOMIC DNA]</scope>
    <source>
        <strain evidence="2 4">5047</strain>
    </source>
</reference>
<proteinExistence type="predicted"/>
<dbReference type="EMBL" id="CP012606">
    <property type="protein sequence ID" value="ANH75296.1"/>
    <property type="molecule type" value="Genomic_DNA"/>
</dbReference>
<organism evidence="2 4">
    <name type="scientific">Ralstonia insidiosa</name>
    <dbReference type="NCBI Taxonomy" id="190721"/>
    <lineage>
        <taxon>Bacteria</taxon>
        <taxon>Pseudomonadati</taxon>
        <taxon>Pseudomonadota</taxon>
        <taxon>Betaproteobacteria</taxon>
        <taxon>Burkholderiales</taxon>
        <taxon>Burkholderiaceae</taxon>
        <taxon>Ralstonia</taxon>
    </lineage>
</organism>
<dbReference type="AlphaFoldDB" id="A0A848NVT9"/>
<accession>A0A848NVT9</accession>
<name>A0A848NVT9_9RALS</name>
<reference evidence="1 3" key="1">
    <citation type="submission" date="2015-09" db="EMBL/GenBank/DDBJ databases">
        <authorList>
            <person name="Xu Y."/>
            <person name="Nagy A."/>
            <person name="Liu N.T."/>
            <person name="Nou X."/>
        </authorList>
    </citation>
    <scope>NUCLEOTIDE SEQUENCE [LARGE SCALE GENOMIC DNA]</scope>
    <source>
        <strain evidence="1 3">FC1138</strain>
    </source>
</reference>
<protein>
    <submittedName>
        <fullName evidence="2">Uncharacterized protein</fullName>
    </submittedName>
</protein>
<dbReference type="EMBL" id="JABBZM010000013">
    <property type="protein sequence ID" value="NMV39192.1"/>
    <property type="molecule type" value="Genomic_DNA"/>
</dbReference>
<evidence type="ECO:0000313" key="3">
    <source>
        <dbReference type="Proteomes" id="UP000077927"/>
    </source>
</evidence>
<dbReference type="Proteomes" id="UP000077927">
    <property type="component" value="Chromosome 2"/>
</dbReference>
<dbReference type="KEGG" id="rin:ACS15_5208"/>
<evidence type="ECO:0000313" key="2">
    <source>
        <dbReference type="EMBL" id="NMV39192.1"/>
    </source>
</evidence>
<dbReference type="RefSeq" id="WP_021193406.1">
    <property type="nucleotide sequence ID" value="NZ_CP012606.1"/>
</dbReference>
<gene>
    <name evidence="1" type="ORF">ACS15_5208</name>
    <name evidence="2" type="ORF">HGR00_14865</name>
</gene>
<evidence type="ECO:0000313" key="1">
    <source>
        <dbReference type="EMBL" id="ANH75296.1"/>
    </source>
</evidence>
<dbReference type="Proteomes" id="UP000575469">
    <property type="component" value="Unassembled WGS sequence"/>
</dbReference>
<evidence type="ECO:0000313" key="4">
    <source>
        <dbReference type="Proteomes" id="UP000575469"/>
    </source>
</evidence>